<dbReference type="Pfam" id="PF00205">
    <property type="entry name" value="TPP_enzyme_M"/>
    <property type="match status" value="1"/>
</dbReference>
<feature type="domain" description="Thiamine pyrophosphate enzyme TPP-binding" evidence="6">
    <location>
        <begin position="385"/>
        <end position="531"/>
    </location>
</feature>
<comment type="caution">
    <text evidence="8">The sequence shown here is derived from an EMBL/GenBank/DDBJ whole genome shotgun (WGS) entry which is preliminary data.</text>
</comment>
<keyword evidence="2 4" id="KW-0786">Thiamine pyrophosphate</keyword>
<dbReference type="GO" id="GO:0050660">
    <property type="term" value="F:flavin adenine dinucleotide binding"/>
    <property type="evidence" value="ECO:0007669"/>
    <property type="project" value="TreeGrafter"/>
</dbReference>
<evidence type="ECO:0000313" key="9">
    <source>
        <dbReference type="Proteomes" id="UP001174909"/>
    </source>
</evidence>
<dbReference type="GO" id="GO:0009097">
    <property type="term" value="P:isoleucine biosynthetic process"/>
    <property type="evidence" value="ECO:0007669"/>
    <property type="project" value="TreeGrafter"/>
</dbReference>
<dbReference type="AlphaFoldDB" id="A0AA35WDR7"/>
<dbReference type="Pfam" id="PF02775">
    <property type="entry name" value="TPP_enzyme_C"/>
    <property type="match status" value="1"/>
</dbReference>
<dbReference type="GO" id="GO:0000287">
    <property type="term" value="F:magnesium ion binding"/>
    <property type="evidence" value="ECO:0007669"/>
    <property type="project" value="InterPro"/>
</dbReference>
<feature type="domain" description="Thiamine pyrophosphate enzyme central" evidence="5">
    <location>
        <begin position="193"/>
        <end position="326"/>
    </location>
</feature>
<dbReference type="InterPro" id="IPR029035">
    <property type="entry name" value="DHS-like_NAD/FAD-binding_dom"/>
</dbReference>
<gene>
    <name evidence="8" type="ORF">GBAR_LOCUS8565</name>
</gene>
<dbReference type="EMBL" id="CASHTH010001270">
    <property type="protein sequence ID" value="CAI8013526.1"/>
    <property type="molecule type" value="Genomic_DNA"/>
</dbReference>
<dbReference type="PANTHER" id="PTHR18968:SF167">
    <property type="entry name" value="ACETOLACTATE SYNTHASE LARGE SUBUNIT ILVB2-RELATED"/>
    <property type="match status" value="1"/>
</dbReference>
<comment type="similarity">
    <text evidence="1 4">Belongs to the TPP enzyme family.</text>
</comment>
<dbReference type="Pfam" id="PF02776">
    <property type="entry name" value="TPP_enzyme_N"/>
    <property type="match status" value="1"/>
</dbReference>
<dbReference type="SUPFAM" id="SSF52467">
    <property type="entry name" value="DHS-like NAD/FAD-binding domain"/>
    <property type="match status" value="1"/>
</dbReference>
<dbReference type="GO" id="GO:0009099">
    <property type="term" value="P:L-valine biosynthetic process"/>
    <property type="evidence" value="ECO:0007669"/>
    <property type="project" value="TreeGrafter"/>
</dbReference>
<evidence type="ECO:0000259" key="7">
    <source>
        <dbReference type="Pfam" id="PF02776"/>
    </source>
</evidence>
<dbReference type="CDD" id="cd07035">
    <property type="entry name" value="TPP_PYR_POX_like"/>
    <property type="match status" value="1"/>
</dbReference>
<dbReference type="InterPro" id="IPR045229">
    <property type="entry name" value="TPP_enz"/>
</dbReference>
<accession>A0AA35WDR7</accession>
<name>A0AA35WDR7_GEOBA</name>
<dbReference type="GO" id="GO:0003984">
    <property type="term" value="F:acetolactate synthase activity"/>
    <property type="evidence" value="ECO:0007669"/>
    <property type="project" value="TreeGrafter"/>
</dbReference>
<sequence>MPNMTGAQALIQSLVREGVEVVFGLPGVQIMEAYNAFYDQPGIRLITVRHEQSAGYMADGYARTTGRVGVALVVPGPGALNAAAAIGTAFAASSPVLLVSGQIDSNSLGQRKGALHEVNDQLDVFKPITKWNARTTKPEEIPRLVHMAVQHTLDGRPRPVEIEIPFDVLPASADMELLEREGTVKQAPDPAKVKQAAELLARAERPLIWAGGGCREADITTELADLAEALNAPVITTPEGKGAIAENHPLSLGTFYYGHGPAYYSLPQADVILAIGSRMNMNPRTPWSLHSGQTVIQIDADPEELGRNVEPQVGMVADAKQGVNELLAELGGSTKASQWNNGEMVEIRRQAAEDLRRLAPLQVEIIETMREELADDAIMVAGTTEVAYWGHLAFPVLKPRSYLTSSYFATLGYAFPTALGAKVGNPNRQVVATIGDGGFMYASSELSTAVQEGINVVTLVFNNGLLGASRADQMNRYQGRTIGTELHNPDFAQLAQVYGALGLKLDDRRELGPALHDALRANSAGGSVIIEMGGN</sequence>
<evidence type="ECO:0000256" key="1">
    <source>
        <dbReference type="ARBA" id="ARBA00007812"/>
    </source>
</evidence>
<evidence type="ECO:0000259" key="5">
    <source>
        <dbReference type="Pfam" id="PF00205"/>
    </source>
</evidence>
<keyword evidence="9" id="KW-1185">Reference proteome</keyword>
<dbReference type="PANTHER" id="PTHR18968">
    <property type="entry name" value="THIAMINE PYROPHOSPHATE ENZYMES"/>
    <property type="match status" value="1"/>
</dbReference>
<dbReference type="CDD" id="cd00568">
    <property type="entry name" value="TPP_enzymes"/>
    <property type="match status" value="1"/>
</dbReference>
<dbReference type="GO" id="GO:0030976">
    <property type="term" value="F:thiamine pyrophosphate binding"/>
    <property type="evidence" value="ECO:0007669"/>
    <property type="project" value="InterPro"/>
</dbReference>
<evidence type="ECO:0000256" key="3">
    <source>
        <dbReference type="ARBA" id="ARBA00048738"/>
    </source>
</evidence>
<dbReference type="GO" id="GO:0005948">
    <property type="term" value="C:acetolactate synthase complex"/>
    <property type="evidence" value="ECO:0007669"/>
    <property type="project" value="TreeGrafter"/>
</dbReference>
<reference evidence="8" key="1">
    <citation type="submission" date="2023-03" db="EMBL/GenBank/DDBJ databases">
        <authorList>
            <person name="Steffen K."/>
            <person name="Cardenas P."/>
        </authorList>
    </citation>
    <scope>NUCLEOTIDE SEQUENCE</scope>
</reference>
<dbReference type="SUPFAM" id="SSF52518">
    <property type="entry name" value="Thiamin diphosphate-binding fold (THDP-binding)"/>
    <property type="match status" value="2"/>
</dbReference>
<dbReference type="InterPro" id="IPR012000">
    <property type="entry name" value="Thiamin_PyroP_enz_cen_dom"/>
</dbReference>
<evidence type="ECO:0000256" key="4">
    <source>
        <dbReference type="RuleBase" id="RU362132"/>
    </source>
</evidence>
<dbReference type="InterPro" id="IPR011766">
    <property type="entry name" value="TPP_enzyme_TPP-bd"/>
</dbReference>
<dbReference type="Proteomes" id="UP001174909">
    <property type="component" value="Unassembled WGS sequence"/>
</dbReference>
<evidence type="ECO:0000313" key="8">
    <source>
        <dbReference type="EMBL" id="CAI8013526.1"/>
    </source>
</evidence>
<dbReference type="NCBIfam" id="NF006122">
    <property type="entry name" value="PRK08266.1"/>
    <property type="match status" value="1"/>
</dbReference>
<proteinExistence type="inferred from homology"/>
<dbReference type="Gene3D" id="3.40.50.1220">
    <property type="entry name" value="TPP-binding domain"/>
    <property type="match status" value="1"/>
</dbReference>
<protein>
    <submittedName>
        <fullName evidence="8">Probable acetolactate synthase large subunit</fullName>
    </submittedName>
</protein>
<dbReference type="Gene3D" id="3.40.50.970">
    <property type="match status" value="2"/>
</dbReference>
<feature type="domain" description="Thiamine pyrophosphate enzyme N-terminal TPP-binding" evidence="7">
    <location>
        <begin position="4"/>
        <end position="122"/>
    </location>
</feature>
<comment type="catalytic activity">
    <reaction evidence="3">
        <text>2-hydroxyoctadecanoyl-CoA = heptadecanal + formyl-CoA</text>
        <dbReference type="Rhea" id="RHEA:55196"/>
        <dbReference type="ChEBI" id="CHEBI:57376"/>
        <dbReference type="ChEBI" id="CHEBI:74116"/>
        <dbReference type="ChEBI" id="CHEBI:138631"/>
    </reaction>
    <physiologicalReaction direction="left-to-right" evidence="3">
        <dbReference type="Rhea" id="RHEA:55197"/>
    </physiologicalReaction>
</comment>
<evidence type="ECO:0000256" key="2">
    <source>
        <dbReference type="ARBA" id="ARBA00023052"/>
    </source>
</evidence>
<dbReference type="InterPro" id="IPR012001">
    <property type="entry name" value="Thiamin_PyroP_enz_TPP-bd_dom"/>
</dbReference>
<dbReference type="InterPro" id="IPR029061">
    <property type="entry name" value="THDP-binding"/>
</dbReference>
<evidence type="ECO:0000259" key="6">
    <source>
        <dbReference type="Pfam" id="PF02775"/>
    </source>
</evidence>
<organism evidence="8 9">
    <name type="scientific">Geodia barretti</name>
    <name type="common">Barrett's horny sponge</name>
    <dbReference type="NCBI Taxonomy" id="519541"/>
    <lineage>
        <taxon>Eukaryota</taxon>
        <taxon>Metazoa</taxon>
        <taxon>Porifera</taxon>
        <taxon>Demospongiae</taxon>
        <taxon>Heteroscleromorpha</taxon>
        <taxon>Tetractinellida</taxon>
        <taxon>Astrophorina</taxon>
        <taxon>Geodiidae</taxon>
        <taxon>Geodia</taxon>
    </lineage>
</organism>
<dbReference type="FunFam" id="3.40.50.970:FF:000007">
    <property type="entry name" value="Acetolactate synthase"/>
    <property type="match status" value="1"/>
</dbReference>